<protein>
    <submittedName>
        <fullName evidence="2">Putative secreted peptide</fullName>
    </submittedName>
</protein>
<dbReference type="EMBL" id="GGFM01010771">
    <property type="protein sequence ID" value="MBW31522.1"/>
    <property type="molecule type" value="Transcribed_RNA"/>
</dbReference>
<reference evidence="2" key="1">
    <citation type="submission" date="2018-01" db="EMBL/GenBank/DDBJ databases">
        <title>An insight into the sialome of Amazonian anophelines.</title>
        <authorList>
            <person name="Ribeiro J.M."/>
            <person name="Scarpassa V."/>
            <person name="Calvo E."/>
        </authorList>
    </citation>
    <scope>NUCLEOTIDE SEQUENCE</scope>
    <source>
        <tissue evidence="2">Salivary glands</tissue>
    </source>
</reference>
<keyword evidence="1" id="KW-1133">Transmembrane helix</keyword>
<evidence type="ECO:0000256" key="1">
    <source>
        <dbReference type="SAM" id="Phobius"/>
    </source>
</evidence>
<evidence type="ECO:0000313" key="2">
    <source>
        <dbReference type="EMBL" id="MBW31522.1"/>
    </source>
</evidence>
<feature type="transmembrane region" description="Helical" evidence="1">
    <location>
        <begin position="6"/>
        <end position="28"/>
    </location>
</feature>
<sequence>MLFVSAFSACFLFVFLVLLFVIFFLSCLGRIFRFLMIFLKNFLTPSRTLNPFHSFFICLSILFHYSIRTDQVGVLTQLCISLPNTALRFGRRDDLRHSLSWITFRSDFLHAATVPFTIISNSNTRRVFR</sequence>
<organism evidence="2">
    <name type="scientific">Anopheles braziliensis</name>
    <dbReference type="NCBI Taxonomy" id="58242"/>
    <lineage>
        <taxon>Eukaryota</taxon>
        <taxon>Metazoa</taxon>
        <taxon>Ecdysozoa</taxon>
        <taxon>Arthropoda</taxon>
        <taxon>Hexapoda</taxon>
        <taxon>Insecta</taxon>
        <taxon>Pterygota</taxon>
        <taxon>Neoptera</taxon>
        <taxon>Endopterygota</taxon>
        <taxon>Diptera</taxon>
        <taxon>Nematocera</taxon>
        <taxon>Culicoidea</taxon>
        <taxon>Culicidae</taxon>
        <taxon>Anophelinae</taxon>
        <taxon>Anopheles</taxon>
    </lineage>
</organism>
<keyword evidence="1" id="KW-0812">Transmembrane</keyword>
<keyword evidence="1" id="KW-0472">Membrane</keyword>
<proteinExistence type="predicted"/>
<accession>A0A2M3ZSQ8</accession>
<name>A0A2M3ZSQ8_9DIPT</name>
<dbReference type="AlphaFoldDB" id="A0A2M3ZSQ8"/>